<organism evidence="1 2">
    <name type="scientific">Trametes pubescens</name>
    <name type="common">White-rot fungus</name>
    <dbReference type="NCBI Taxonomy" id="154538"/>
    <lineage>
        <taxon>Eukaryota</taxon>
        <taxon>Fungi</taxon>
        <taxon>Dikarya</taxon>
        <taxon>Basidiomycota</taxon>
        <taxon>Agaricomycotina</taxon>
        <taxon>Agaricomycetes</taxon>
        <taxon>Polyporales</taxon>
        <taxon>Polyporaceae</taxon>
        <taxon>Trametes</taxon>
    </lineage>
</organism>
<accession>A0A1M2VYM1</accession>
<name>A0A1M2VYM1_TRAPU</name>
<proteinExistence type="predicted"/>
<evidence type="ECO:0000313" key="1">
    <source>
        <dbReference type="EMBL" id="OJT12640.1"/>
    </source>
</evidence>
<dbReference type="EMBL" id="MNAD01000473">
    <property type="protein sequence ID" value="OJT12640.1"/>
    <property type="molecule type" value="Genomic_DNA"/>
</dbReference>
<evidence type="ECO:0000313" key="2">
    <source>
        <dbReference type="Proteomes" id="UP000184267"/>
    </source>
</evidence>
<protein>
    <recommendedName>
        <fullName evidence="3">F-box domain-containing protein</fullName>
    </recommendedName>
</protein>
<dbReference type="OMA" id="AHCQIAC"/>
<keyword evidence="2" id="KW-1185">Reference proteome</keyword>
<dbReference type="Proteomes" id="UP000184267">
    <property type="component" value="Unassembled WGS sequence"/>
</dbReference>
<comment type="caution">
    <text evidence="1">The sequence shown here is derived from an EMBL/GenBank/DDBJ whole genome shotgun (WGS) entry which is preliminary data.</text>
</comment>
<dbReference type="AlphaFoldDB" id="A0A1M2VYM1"/>
<reference evidence="1 2" key="1">
    <citation type="submission" date="2016-10" db="EMBL/GenBank/DDBJ databases">
        <title>Genome sequence of the basidiomycete white-rot fungus Trametes pubescens.</title>
        <authorList>
            <person name="Makela M.R."/>
            <person name="Granchi Z."/>
            <person name="Peng M."/>
            <person name="De Vries R.P."/>
            <person name="Grigoriev I."/>
            <person name="Riley R."/>
            <person name="Hilden K."/>
        </authorList>
    </citation>
    <scope>NUCLEOTIDE SEQUENCE [LARGE SCALE GENOMIC DNA]</scope>
    <source>
        <strain evidence="1 2">FBCC735</strain>
    </source>
</reference>
<dbReference type="OrthoDB" id="2588098at2759"/>
<evidence type="ECO:0008006" key="3">
    <source>
        <dbReference type="Google" id="ProtNLM"/>
    </source>
</evidence>
<sequence>MIERWLAAFHHNNNPLQEHIHTCTPLLEPSSLTAIAAEGLPPLPRISPFESSGRRQEISINISTSTMGQYWHFFNVNRLEQADPEGGYKLGSIFYTKQPFLVRSLTIPYPVPELAGYLANTLPLGPIAKKGMLSLPDELLDMILDHDDLPILDRVCLAITCKKLLILAEGSLLKSCRTYGSAGWAHCQIACLGDYATLDSVPERLLPPAQKDRILKSLKAKDLSPEDACCYAGLSGISTEPDQYCGVHDLRSFVERLPMPDRRLFVAALAVTFPARDDWALCNTTKREYVRAGALAELSGQPDDVQPFLMASTVDLGTALFTRFCFSPDDSIAMVNTSVKIHEGKWVGDRVAINTLERMKLGQSEQEWKDVTDEVIADIKDIYQDEFDEDWEKKLTEIQGLCDSWYFQWDDAYELGALLPSPEEQRRDELLQEMLREM</sequence>
<gene>
    <name evidence="1" type="ORF">TRAPUB_10806</name>
</gene>